<dbReference type="Proteomes" id="UP000478052">
    <property type="component" value="Unassembled WGS sequence"/>
</dbReference>
<feature type="non-terminal residue" evidence="1">
    <location>
        <position position="76"/>
    </location>
</feature>
<dbReference type="EMBL" id="VUJU01012922">
    <property type="protein sequence ID" value="KAF0706410.1"/>
    <property type="molecule type" value="Genomic_DNA"/>
</dbReference>
<evidence type="ECO:0000313" key="1">
    <source>
        <dbReference type="EMBL" id="KAF0706410.1"/>
    </source>
</evidence>
<organism evidence="1 2">
    <name type="scientific">Aphis craccivora</name>
    <name type="common">Cowpea aphid</name>
    <dbReference type="NCBI Taxonomy" id="307492"/>
    <lineage>
        <taxon>Eukaryota</taxon>
        <taxon>Metazoa</taxon>
        <taxon>Ecdysozoa</taxon>
        <taxon>Arthropoda</taxon>
        <taxon>Hexapoda</taxon>
        <taxon>Insecta</taxon>
        <taxon>Pterygota</taxon>
        <taxon>Neoptera</taxon>
        <taxon>Paraneoptera</taxon>
        <taxon>Hemiptera</taxon>
        <taxon>Sternorrhyncha</taxon>
        <taxon>Aphidomorpha</taxon>
        <taxon>Aphidoidea</taxon>
        <taxon>Aphididae</taxon>
        <taxon>Aphidini</taxon>
        <taxon>Aphis</taxon>
        <taxon>Aphis</taxon>
    </lineage>
</organism>
<keyword evidence="2" id="KW-1185">Reference proteome</keyword>
<dbReference type="AlphaFoldDB" id="A0A6G0VRA9"/>
<gene>
    <name evidence="1" type="ORF">FWK35_00038387</name>
</gene>
<comment type="caution">
    <text evidence="1">The sequence shown here is derived from an EMBL/GenBank/DDBJ whole genome shotgun (WGS) entry which is preliminary data.</text>
</comment>
<protein>
    <submittedName>
        <fullName evidence="1">Protein ALP1-like</fullName>
    </submittedName>
</protein>
<dbReference type="OrthoDB" id="8195499at2759"/>
<accession>A0A6G0VRA9</accession>
<name>A0A6G0VRA9_APHCR</name>
<proteinExistence type="predicted"/>
<sequence>MGYNLLVKKKENKQQNRKFWVHPLLSTRLSEGAFTINFHGLRRDPRKFFNYFRMSVSAYDELLTTFVGQKLTKIDT</sequence>
<reference evidence="1 2" key="1">
    <citation type="submission" date="2019-08" db="EMBL/GenBank/DDBJ databases">
        <title>Whole genome of Aphis craccivora.</title>
        <authorList>
            <person name="Voronova N.V."/>
            <person name="Shulinski R.S."/>
            <person name="Bandarenka Y.V."/>
            <person name="Zhorov D.G."/>
            <person name="Warner D."/>
        </authorList>
    </citation>
    <scope>NUCLEOTIDE SEQUENCE [LARGE SCALE GENOMIC DNA]</scope>
    <source>
        <strain evidence="1">180601</strain>
        <tissue evidence="1">Whole Body</tissue>
    </source>
</reference>
<evidence type="ECO:0000313" key="2">
    <source>
        <dbReference type="Proteomes" id="UP000478052"/>
    </source>
</evidence>